<evidence type="ECO:0000256" key="3">
    <source>
        <dbReference type="ARBA" id="ARBA00022989"/>
    </source>
</evidence>
<feature type="transmembrane region" description="Helical" evidence="5">
    <location>
        <begin position="256"/>
        <end position="275"/>
    </location>
</feature>
<dbReference type="PANTHER" id="PTHR22773">
    <property type="entry name" value="NADH DEHYDROGENASE"/>
    <property type="match status" value="1"/>
</dbReference>
<feature type="transmembrane region" description="Helical" evidence="5">
    <location>
        <begin position="144"/>
        <end position="166"/>
    </location>
</feature>
<feature type="transmembrane region" description="Helical" evidence="5">
    <location>
        <begin position="223"/>
        <end position="244"/>
    </location>
</feature>
<dbReference type="NCBIfam" id="TIGR01770">
    <property type="entry name" value="NDH_I_N"/>
    <property type="match status" value="1"/>
</dbReference>
<evidence type="ECO:0000256" key="4">
    <source>
        <dbReference type="ARBA" id="ARBA00023136"/>
    </source>
</evidence>
<dbReference type="GO" id="GO:0016020">
    <property type="term" value="C:membrane"/>
    <property type="evidence" value="ECO:0007669"/>
    <property type="project" value="UniProtKB-SubCell"/>
</dbReference>
<feature type="transmembrane region" description="Helical" evidence="5">
    <location>
        <begin position="282"/>
        <end position="300"/>
    </location>
</feature>
<gene>
    <name evidence="7" type="ORF">METZ01_LOCUS265382</name>
</gene>
<evidence type="ECO:0000259" key="6">
    <source>
        <dbReference type="Pfam" id="PF00361"/>
    </source>
</evidence>
<dbReference type="GO" id="GO:0042773">
    <property type="term" value="P:ATP synthesis coupled electron transport"/>
    <property type="evidence" value="ECO:0007669"/>
    <property type="project" value="InterPro"/>
</dbReference>
<proteinExistence type="predicted"/>
<feature type="transmembrane region" description="Helical" evidence="5">
    <location>
        <begin position="60"/>
        <end position="78"/>
    </location>
</feature>
<dbReference type="InterPro" id="IPR001750">
    <property type="entry name" value="ND/Mrp_TM"/>
</dbReference>
<dbReference type="Pfam" id="PF00361">
    <property type="entry name" value="Proton_antipo_M"/>
    <property type="match status" value="1"/>
</dbReference>
<evidence type="ECO:0000313" key="7">
    <source>
        <dbReference type="EMBL" id="SVC12528.1"/>
    </source>
</evidence>
<feature type="transmembrane region" description="Helical" evidence="5">
    <location>
        <begin position="306"/>
        <end position="324"/>
    </location>
</feature>
<comment type="subcellular location">
    <subcellularLocation>
        <location evidence="1">Membrane</location>
        <topology evidence="1">Multi-pass membrane protein</topology>
    </subcellularLocation>
</comment>
<accession>A0A382JLA2</accession>
<evidence type="ECO:0000256" key="1">
    <source>
        <dbReference type="ARBA" id="ARBA00004141"/>
    </source>
</evidence>
<sequence length="325" mass="34596">MACAILMIDVFIPKRSRKTVGFGLTVSTLVLAAIAVFVGQDAGYTIGLHGLVIQDRISEISKLGICLITAVVLVYGRSYTEERNLLRGEFLALALFGTVGMMVMVSANHLITLYIGLELLSLCLYALIALHRDSAEATEAAMKYFVLGALASGILLYGMSLLYGLTGTLELAGIRQSVSGFSIDDLPLAVALILVIVGLLFKLGAVPFHMWVPDVYAGSPTSVTAYLASAPKIAAFVIVLRLLATSLEPLIEVWQDMLIVVALLSIGFGNLVAIAQTNLKRMLAYSTISHMGFFLLGILSGDTVGYSAAMLYAVIYAVTSLGVFG</sequence>
<feature type="domain" description="NADH:quinone oxidoreductase/Mrp antiporter transmembrane" evidence="6">
    <location>
        <begin position="107"/>
        <end position="324"/>
    </location>
</feature>
<feature type="transmembrane region" description="Helical" evidence="5">
    <location>
        <begin position="186"/>
        <end position="211"/>
    </location>
</feature>
<keyword evidence="3 5" id="KW-1133">Transmembrane helix</keyword>
<dbReference type="GO" id="GO:0008137">
    <property type="term" value="F:NADH dehydrogenase (ubiquinone) activity"/>
    <property type="evidence" value="ECO:0007669"/>
    <property type="project" value="InterPro"/>
</dbReference>
<evidence type="ECO:0000256" key="2">
    <source>
        <dbReference type="ARBA" id="ARBA00022692"/>
    </source>
</evidence>
<dbReference type="AlphaFoldDB" id="A0A382JLA2"/>
<feature type="transmembrane region" description="Helical" evidence="5">
    <location>
        <begin position="113"/>
        <end position="132"/>
    </location>
</feature>
<keyword evidence="4 5" id="KW-0472">Membrane</keyword>
<evidence type="ECO:0000256" key="5">
    <source>
        <dbReference type="SAM" id="Phobius"/>
    </source>
</evidence>
<reference evidence="7" key="1">
    <citation type="submission" date="2018-05" db="EMBL/GenBank/DDBJ databases">
        <authorList>
            <person name="Lanie J.A."/>
            <person name="Ng W.-L."/>
            <person name="Kazmierczak K.M."/>
            <person name="Andrzejewski T.M."/>
            <person name="Davidsen T.M."/>
            <person name="Wayne K.J."/>
            <person name="Tettelin H."/>
            <person name="Glass J.I."/>
            <person name="Rusch D."/>
            <person name="Podicherti R."/>
            <person name="Tsui H.-C.T."/>
            <person name="Winkler M.E."/>
        </authorList>
    </citation>
    <scope>NUCLEOTIDE SEQUENCE</scope>
</reference>
<feature type="non-terminal residue" evidence="7">
    <location>
        <position position="325"/>
    </location>
</feature>
<dbReference type="EMBL" id="UINC01074887">
    <property type="protein sequence ID" value="SVC12528.1"/>
    <property type="molecule type" value="Genomic_DNA"/>
</dbReference>
<organism evidence="7">
    <name type="scientific">marine metagenome</name>
    <dbReference type="NCBI Taxonomy" id="408172"/>
    <lineage>
        <taxon>unclassified sequences</taxon>
        <taxon>metagenomes</taxon>
        <taxon>ecological metagenomes</taxon>
    </lineage>
</organism>
<name>A0A382JLA2_9ZZZZ</name>
<feature type="transmembrane region" description="Helical" evidence="5">
    <location>
        <begin position="90"/>
        <end position="107"/>
    </location>
</feature>
<keyword evidence="2 5" id="KW-0812">Transmembrane</keyword>
<feature type="transmembrane region" description="Helical" evidence="5">
    <location>
        <begin position="20"/>
        <end position="40"/>
    </location>
</feature>
<protein>
    <recommendedName>
        <fullName evidence="6">NADH:quinone oxidoreductase/Mrp antiporter transmembrane domain-containing protein</fullName>
    </recommendedName>
</protein>
<dbReference type="InterPro" id="IPR010096">
    <property type="entry name" value="NADH-Q_OxRdtase_suN/2"/>
</dbReference>